<dbReference type="CDD" id="cd01164">
    <property type="entry name" value="FruK_PfkB_like"/>
    <property type="match status" value="1"/>
</dbReference>
<keyword evidence="5" id="KW-0067">ATP-binding</keyword>
<dbReference type="PROSITE" id="PS00584">
    <property type="entry name" value="PFKB_KINASES_2"/>
    <property type="match status" value="1"/>
</dbReference>
<dbReference type="Pfam" id="PF00294">
    <property type="entry name" value="PfkB"/>
    <property type="match status" value="1"/>
</dbReference>
<dbReference type="PIRSF" id="PIRSF000535">
    <property type="entry name" value="1PFK/6PFK/LacC"/>
    <property type="match status" value="1"/>
</dbReference>
<dbReference type="eggNOG" id="COG1105">
    <property type="taxonomic scope" value="Bacteria"/>
</dbReference>
<keyword evidence="4 8" id="KW-0418">Kinase</keyword>
<keyword evidence="2 6" id="KW-0808">Transferase</keyword>
<dbReference type="STRING" id="929556.Solca_1462"/>
<gene>
    <name evidence="8" type="ordered locus">Solca_1462</name>
</gene>
<evidence type="ECO:0000256" key="3">
    <source>
        <dbReference type="ARBA" id="ARBA00022741"/>
    </source>
</evidence>
<dbReference type="AlphaFoldDB" id="H8KVN9"/>
<keyword evidence="9" id="KW-1185">Reference proteome</keyword>
<evidence type="ECO:0000256" key="2">
    <source>
        <dbReference type="ARBA" id="ARBA00022679"/>
    </source>
</evidence>
<dbReference type="SUPFAM" id="SSF53613">
    <property type="entry name" value="Ribokinase-like"/>
    <property type="match status" value="1"/>
</dbReference>
<proteinExistence type="inferred from homology"/>
<dbReference type="PANTHER" id="PTHR46566:SF2">
    <property type="entry name" value="ATP-DEPENDENT 6-PHOSPHOFRUCTOKINASE ISOZYME 2"/>
    <property type="match status" value="1"/>
</dbReference>
<organism evidence="8 9">
    <name type="scientific">Solitalea canadensis (strain ATCC 29591 / DSM 3403 / JCM 21819 / LMG 8368 / NBRC 15130 / NCIMB 12057 / USAM 9D)</name>
    <name type="common">Flexibacter canadensis</name>
    <dbReference type="NCBI Taxonomy" id="929556"/>
    <lineage>
        <taxon>Bacteria</taxon>
        <taxon>Pseudomonadati</taxon>
        <taxon>Bacteroidota</taxon>
        <taxon>Sphingobacteriia</taxon>
        <taxon>Sphingobacteriales</taxon>
        <taxon>Sphingobacteriaceae</taxon>
        <taxon>Solitalea</taxon>
    </lineage>
</organism>
<dbReference type="EMBL" id="CP003349">
    <property type="protein sequence ID" value="AFD06542.1"/>
    <property type="molecule type" value="Genomic_DNA"/>
</dbReference>
<reference evidence="8" key="1">
    <citation type="submission" date="2012-02" db="EMBL/GenBank/DDBJ databases">
        <title>The complete genome of Solitalea canadensis DSM 3403.</title>
        <authorList>
            <consortium name="US DOE Joint Genome Institute (JGI-PGF)"/>
            <person name="Lucas S."/>
            <person name="Copeland A."/>
            <person name="Lapidus A."/>
            <person name="Glavina del Rio T."/>
            <person name="Dalin E."/>
            <person name="Tice H."/>
            <person name="Bruce D."/>
            <person name="Goodwin L."/>
            <person name="Pitluck S."/>
            <person name="Peters L."/>
            <person name="Ovchinnikova G."/>
            <person name="Lu M."/>
            <person name="Kyrpides N."/>
            <person name="Mavromatis K."/>
            <person name="Ivanova N."/>
            <person name="Brettin T."/>
            <person name="Detter J.C."/>
            <person name="Han C."/>
            <person name="Larimer F."/>
            <person name="Land M."/>
            <person name="Hauser L."/>
            <person name="Markowitz V."/>
            <person name="Cheng J.-F."/>
            <person name="Hugenholtz P."/>
            <person name="Woyke T."/>
            <person name="Wu D."/>
            <person name="Spring S."/>
            <person name="Schroeder M."/>
            <person name="Kopitz M."/>
            <person name="Brambilla E."/>
            <person name="Klenk H.-P."/>
            <person name="Eisen J.A."/>
        </authorList>
    </citation>
    <scope>NUCLEOTIDE SEQUENCE</scope>
    <source>
        <strain evidence="8">DSM 3403</strain>
    </source>
</reference>
<evidence type="ECO:0000256" key="5">
    <source>
        <dbReference type="ARBA" id="ARBA00022840"/>
    </source>
</evidence>
<dbReference type="InterPro" id="IPR017583">
    <property type="entry name" value="Tagatose/fructose_Pkinase"/>
</dbReference>
<evidence type="ECO:0000259" key="7">
    <source>
        <dbReference type="Pfam" id="PF00294"/>
    </source>
</evidence>
<dbReference type="GO" id="GO:0003872">
    <property type="term" value="F:6-phosphofructokinase activity"/>
    <property type="evidence" value="ECO:0007669"/>
    <property type="project" value="TreeGrafter"/>
</dbReference>
<evidence type="ECO:0000256" key="6">
    <source>
        <dbReference type="PIRNR" id="PIRNR000535"/>
    </source>
</evidence>
<dbReference type="FunFam" id="3.40.1190.20:FF:000001">
    <property type="entry name" value="Phosphofructokinase"/>
    <property type="match status" value="1"/>
</dbReference>
<accession>H8KVN9</accession>
<dbReference type="PANTHER" id="PTHR46566">
    <property type="entry name" value="1-PHOSPHOFRUCTOKINASE-RELATED"/>
    <property type="match status" value="1"/>
</dbReference>
<sequence length="311" mass="33273">MSSIVTITFSPCIDKSATVSSLVPEKKLQCNDLKLEPGGGGINVSRAIKKLKGEATAIFPSGGYTGKYFNKLLSDESITSVIIEAKCETRENIIINDLSTNQQYRFGMPGSPLSEDEWTACLKALDQFKDLEFIVASGSLPPGVPLDVYAQIAKISKQKKAKLIVDTSGDALNHAVNEGVYLLKPNLGEISALVGKEELDTDMLDDAARQLIKKRKCEIVVVSMGAAGARLITGDIAKTIIPPAVKRKSTVGAGDSMVAGIVLSLSRGMDLLSAVQYGVSCGTAATLNAGTELCRLEDAERLYHQIKFNNF</sequence>
<dbReference type="HOGENOM" id="CLU_050013_0_2_10"/>
<dbReference type="InterPro" id="IPR002173">
    <property type="entry name" value="Carboh/pur_kinase_PfkB_CS"/>
</dbReference>
<name>H8KVN9_SOLCM</name>
<dbReference type="InterPro" id="IPR029056">
    <property type="entry name" value="Ribokinase-like"/>
</dbReference>
<dbReference type="NCBIfam" id="TIGR03168">
    <property type="entry name" value="1-PFK"/>
    <property type="match status" value="1"/>
</dbReference>
<dbReference type="RefSeq" id="WP_014679769.1">
    <property type="nucleotide sequence ID" value="NC_017770.1"/>
</dbReference>
<dbReference type="OrthoDB" id="9801219at2"/>
<dbReference type="InterPro" id="IPR011611">
    <property type="entry name" value="PfkB_dom"/>
</dbReference>
<keyword evidence="3" id="KW-0547">Nucleotide-binding</keyword>
<dbReference type="GO" id="GO:0005524">
    <property type="term" value="F:ATP binding"/>
    <property type="evidence" value="ECO:0007669"/>
    <property type="project" value="UniProtKB-KW"/>
</dbReference>
<evidence type="ECO:0000313" key="9">
    <source>
        <dbReference type="Proteomes" id="UP000007590"/>
    </source>
</evidence>
<dbReference type="KEGG" id="scn:Solca_1462"/>
<evidence type="ECO:0000313" key="8">
    <source>
        <dbReference type="EMBL" id="AFD06542.1"/>
    </source>
</evidence>
<dbReference type="Proteomes" id="UP000007590">
    <property type="component" value="Chromosome"/>
</dbReference>
<evidence type="ECO:0000256" key="1">
    <source>
        <dbReference type="ARBA" id="ARBA00010688"/>
    </source>
</evidence>
<feature type="domain" description="Carbohydrate kinase PfkB" evidence="7">
    <location>
        <begin position="13"/>
        <end position="294"/>
    </location>
</feature>
<dbReference type="GO" id="GO:0005829">
    <property type="term" value="C:cytosol"/>
    <property type="evidence" value="ECO:0007669"/>
    <property type="project" value="TreeGrafter"/>
</dbReference>
<evidence type="ECO:0000256" key="4">
    <source>
        <dbReference type="ARBA" id="ARBA00022777"/>
    </source>
</evidence>
<comment type="similarity">
    <text evidence="1">Belongs to the carbohydrate kinase PfkB family.</text>
</comment>
<protein>
    <submittedName>
        <fullName evidence="8">Hexose kinase, 1-phosphofructokinase family</fullName>
    </submittedName>
</protein>
<dbReference type="Gene3D" id="3.40.1190.20">
    <property type="match status" value="1"/>
</dbReference>